<keyword evidence="1" id="KW-0175">Coiled coil</keyword>
<comment type="caution">
    <text evidence="3">The sequence shown here is derived from an EMBL/GenBank/DDBJ whole genome shotgun (WGS) entry which is preliminary data.</text>
</comment>
<dbReference type="STRING" id="1891224.BBP83_09375"/>
<name>A0A1C3CVM5_9GAMM</name>
<dbReference type="Proteomes" id="UP000186553">
    <property type="component" value="Unassembled WGS sequence"/>
</dbReference>
<evidence type="ECO:0000313" key="3">
    <source>
        <dbReference type="EMBL" id="ODA12756.1"/>
    </source>
</evidence>
<proteinExistence type="predicted"/>
<feature type="coiled-coil region" evidence="1">
    <location>
        <begin position="28"/>
        <end position="87"/>
    </location>
</feature>
<feature type="region of interest" description="Disordered" evidence="2">
    <location>
        <begin position="163"/>
        <end position="197"/>
    </location>
</feature>
<dbReference type="EMBL" id="MBDL01000010">
    <property type="protein sequence ID" value="ODA12756.1"/>
    <property type="molecule type" value="Genomic_DNA"/>
</dbReference>
<gene>
    <name evidence="3" type="ORF">BBP83_09375</name>
</gene>
<organism evidence="3 4">
    <name type="scientific">Acinetobacter celticus</name>
    <dbReference type="NCBI Taxonomy" id="1891224"/>
    <lineage>
        <taxon>Bacteria</taxon>
        <taxon>Pseudomonadati</taxon>
        <taxon>Pseudomonadota</taxon>
        <taxon>Gammaproteobacteria</taxon>
        <taxon>Moraxellales</taxon>
        <taxon>Moraxellaceae</taxon>
        <taxon>Acinetobacter</taxon>
    </lineage>
</organism>
<evidence type="ECO:0000313" key="4">
    <source>
        <dbReference type="Proteomes" id="UP000186553"/>
    </source>
</evidence>
<dbReference type="AlphaFoldDB" id="A0A1C3CVM5"/>
<reference evidence="3 4" key="1">
    <citation type="submission" date="2016-07" db="EMBL/GenBank/DDBJ databases">
        <title>Acinetobacter sp. ANC 4603.</title>
        <authorList>
            <person name="Radolfova-Krizova L."/>
            <person name="Nemec A."/>
        </authorList>
    </citation>
    <scope>NUCLEOTIDE SEQUENCE [LARGE SCALE GENOMIC DNA]</scope>
    <source>
        <strain evidence="3 4">ANC 4603</strain>
    </source>
</reference>
<dbReference type="OrthoDB" id="6685497at2"/>
<evidence type="ECO:0000256" key="2">
    <source>
        <dbReference type="SAM" id="MobiDB-lite"/>
    </source>
</evidence>
<evidence type="ECO:0000256" key="1">
    <source>
        <dbReference type="SAM" id="Coils"/>
    </source>
</evidence>
<dbReference type="RefSeq" id="WP_068888233.1">
    <property type="nucleotide sequence ID" value="NZ_CBCRUU010000004.1"/>
</dbReference>
<sequence length="197" mass="22101">MNIKLIVALSFLLTSIFIGWCCYDYGYNSAQTEQIQTYEHQLEELKAQADQALNRERNSYKKQEQLEAKYLEKIKELQHNEANLIDEYRANNLSLRDSLKAKKCPDVSIVTDSTVSHHAATTGGLHDRDVEFLIRYAARADAVAEQLKSAQALIQQDRELCNGQTETSNTNEKIVSQGTSRGSPQAGAKTSQVFISA</sequence>
<keyword evidence="4" id="KW-1185">Reference proteome</keyword>
<protein>
    <submittedName>
        <fullName evidence="3">Uncharacterized protein</fullName>
    </submittedName>
</protein>
<accession>A0A1C3CVM5</accession>